<proteinExistence type="predicted"/>
<evidence type="ECO:0000313" key="1">
    <source>
        <dbReference type="EMBL" id="EAE6012197.1"/>
    </source>
</evidence>
<dbReference type="InterPro" id="IPR009912">
    <property type="entry name" value="DUF1451"/>
</dbReference>
<gene>
    <name evidence="1" type="ORF">E3077_01540</name>
</gene>
<reference evidence="1 2" key="1">
    <citation type="submission" date="2019-03" db="EMBL/GenBank/DDBJ databases">
        <authorList>
            <consortium name="GenomeTrakr: Next Generation Sequencing Network for Food Pathogen Tracability"/>
        </authorList>
    </citation>
    <scope>NUCLEOTIDE SEQUENCE [LARGE SCALE GENOMIC DNA]</scope>
    <source>
        <strain evidence="1 2">LS1392</strain>
    </source>
</reference>
<evidence type="ECO:0000313" key="2">
    <source>
        <dbReference type="Proteomes" id="UP000330099"/>
    </source>
</evidence>
<dbReference type="EMBL" id="AAASZE010000001">
    <property type="protein sequence ID" value="EAE6012197.1"/>
    <property type="molecule type" value="Genomic_DNA"/>
</dbReference>
<dbReference type="Proteomes" id="UP000330099">
    <property type="component" value="Unassembled WGS sequence"/>
</dbReference>
<dbReference type="Pfam" id="PF07295">
    <property type="entry name" value="DUF1451"/>
    <property type="match status" value="1"/>
</dbReference>
<comment type="caution">
    <text evidence="1">The sequence shown here is derived from an EMBL/GenBank/DDBJ whole genome shotgun (WGS) entry which is preliminary data.</text>
</comment>
<dbReference type="AlphaFoldDB" id="A0A4B9HP48"/>
<accession>A0A4B9HP48</accession>
<name>A0A4B9HP48_LISMN</name>
<protein>
    <submittedName>
        <fullName evidence="1">Uncharacterized protein</fullName>
    </submittedName>
</protein>
<sequence length="46" mass="5024">MAMHSTGEKPGTGTYTCTMCAQKVVLDDKTDKLPPCPKCQNTNYSK</sequence>
<organism evidence="1 2">
    <name type="scientific">Listeria monocytogenes serotype 1/2b</name>
    <dbReference type="NCBI Taxonomy" id="2291966"/>
    <lineage>
        <taxon>Bacteria</taxon>
        <taxon>Bacillati</taxon>
        <taxon>Bacillota</taxon>
        <taxon>Bacilli</taxon>
        <taxon>Bacillales</taxon>
        <taxon>Listeriaceae</taxon>
        <taxon>Listeria</taxon>
    </lineage>
</organism>